<evidence type="ECO:0000256" key="1">
    <source>
        <dbReference type="SAM" id="MobiDB-lite"/>
    </source>
</evidence>
<organism evidence="2 3">
    <name type="scientific">Linum trigynum</name>
    <dbReference type="NCBI Taxonomy" id="586398"/>
    <lineage>
        <taxon>Eukaryota</taxon>
        <taxon>Viridiplantae</taxon>
        <taxon>Streptophyta</taxon>
        <taxon>Embryophyta</taxon>
        <taxon>Tracheophyta</taxon>
        <taxon>Spermatophyta</taxon>
        <taxon>Magnoliopsida</taxon>
        <taxon>eudicotyledons</taxon>
        <taxon>Gunneridae</taxon>
        <taxon>Pentapetalae</taxon>
        <taxon>rosids</taxon>
        <taxon>fabids</taxon>
        <taxon>Malpighiales</taxon>
        <taxon>Linaceae</taxon>
        <taxon>Linum</taxon>
    </lineage>
</organism>
<name>A0AAV2F6F1_9ROSI</name>
<keyword evidence="3" id="KW-1185">Reference proteome</keyword>
<sequence>MGVFKTKSAVPSISVVGAYGWPDECQGRKTRTGKKEKEYSAPHQLKKRKKGKESNLLPESSEEKIKGGSPLLPWEESRSDFVMDDRRRRLVEMANRYLRKHCSEDAYNGGDGSSPKRQRLGD</sequence>
<feature type="region of interest" description="Disordered" evidence="1">
    <location>
        <begin position="24"/>
        <end position="75"/>
    </location>
</feature>
<dbReference type="AlphaFoldDB" id="A0AAV2F6F1"/>
<gene>
    <name evidence="2" type="ORF">LTRI10_LOCUS34202</name>
</gene>
<dbReference type="Proteomes" id="UP001497516">
    <property type="component" value="Chromosome 6"/>
</dbReference>
<reference evidence="2 3" key="1">
    <citation type="submission" date="2024-04" db="EMBL/GenBank/DDBJ databases">
        <authorList>
            <person name="Fracassetti M."/>
        </authorList>
    </citation>
    <scope>NUCLEOTIDE SEQUENCE [LARGE SCALE GENOMIC DNA]</scope>
</reference>
<dbReference type="EMBL" id="OZ034819">
    <property type="protein sequence ID" value="CAL1393642.1"/>
    <property type="molecule type" value="Genomic_DNA"/>
</dbReference>
<feature type="region of interest" description="Disordered" evidence="1">
    <location>
        <begin position="101"/>
        <end position="122"/>
    </location>
</feature>
<evidence type="ECO:0000313" key="3">
    <source>
        <dbReference type="Proteomes" id="UP001497516"/>
    </source>
</evidence>
<protein>
    <submittedName>
        <fullName evidence="2">Uncharacterized protein</fullName>
    </submittedName>
</protein>
<evidence type="ECO:0000313" key="2">
    <source>
        <dbReference type="EMBL" id="CAL1393642.1"/>
    </source>
</evidence>
<proteinExistence type="predicted"/>
<accession>A0AAV2F6F1</accession>